<keyword evidence="6" id="KW-1185">Reference proteome</keyword>
<dbReference type="InterPro" id="IPR050511">
    <property type="entry name" value="AMPK_gamma/SDS23_families"/>
</dbReference>
<proteinExistence type="predicted"/>
<evidence type="ECO:0000313" key="6">
    <source>
        <dbReference type="Proteomes" id="UP000076078"/>
    </source>
</evidence>
<feature type="domain" description="CBS" evidence="4">
    <location>
        <begin position="103"/>
        <end position="161"/>
    </location>
</feature>
<dbReference type="InterPro" id="IPR046342">
    <property type="entry name" value="CBS_dom_sf"/>
</dbReference>
<evidence type="ECO:0000256" key="2">
    <source>
        <dbReference type="ARBA" id="ARBA00023122"/>
    </source>
</evidence>
<dbReference type="Proteomes" id="UP000076078">
    <property type="component" value="Unassembled WGS sequence"/>
</dbReference>
<keyword evidence="1" id="KW-0677">Repeat</keyword>
<comment type="caution">
    <text evidence="5">The sequence shown here is derived from an EMBL/GenBank/DDBJ whole genome shotgun (WGS) entry which is preliminary data.</text>
</comment>
<sequence>MQDSIFSIKIGQILPNYKAGIFSVNSEQPVQDAFKLMIEKKVLSLPLYDNTFRRFNKFIDMVDIVCFCMRNFQKKELVDLDLDYILESKEIFEKYKCGDICDLSGRNAWCPVESTAPLSVAIDLMVKWNVHRIPVIDSEGNLVSILTQSRILEYLHSFIDRLEGTSKTLEQMQIASNSIVSIRLDSLAIDAFKLIQEHSVSAIAVVNKIGILCGNISVSDMKMIGYDGKLLSRMFLPVESFMEFIPKNDSVKMFNSGVVAVTQESTLEEIIEKFHLSKVHRLYKVDKEGKPVQVVSQGDVLKYFTH</sequence>
<organism evidence="5 6">
    <name type="scientific">Tieghemostelium lacteum</name>
    <name type="common">Slime mold</name>
    <name type="synonym">Dictyostelium lacteum</name>
    <dbReference type="NCBI Taxonomy" id="361077"/>
    <lineage>
        <taxon>Eukaryota</taxon>
        <taxon>Amoebozoa</taxon>
        <taxon>Evosea</taxon>
        <taxon>Eumycetozoa</taxon>
        <taxon>Dictyostelia</taxon>
        <taxon>Dictyosteliales</taxon>
        <taxon>Raperosteliaceae</taxon>
        <taxon>Tieghemostelium</taxon>
    </lineage>
</organism>
<name>A0A152A2S4_TIELA</name>
<dbReference type="EMBL" id="LODT01000013">
    <property type="protein sequence ID" value="KYR00504.1"/>
    <property type="molecule type" value="Genomic_DNA"/>
</dbReference>
<dbReference type="STRING" id="361077.A0A152A2S4"/>
<accession>A0A152A2S4</accession>
<dbReference type="InterPro" id="IPR000644">
    <property type="entry name" value="CBS_dom"/>
</dbReference>
<protein>
    <submittedName>
        <fullName evidence="5">CBS (Cystathionine-beta-synthase) domain-containing protein</fullName>
    </submittedName>
</protein>
<feature type="domain" description="CBS" evidence="4">
    <location>
        <begin position="253"/>
        <end position="306"/>
    </location>
</feature>
<reference evidence="5 6" key="1">
    <citation type="submission" date="2015-12" db="EMBL/GenBank/DDBJ databases">
        <title>Dictyostelia acquired genes for synthesis and detection of signals that induce cell-type specialization by lateral gene transfer from prokaryotes.</title>
        <authorList>
            <person name="Gloeckner G."/>
            <person name="Schaap P."/>
        </authorList>
    </citation>
    <scope>NUCLEOTIDE SEQUENCE [LARGE SCALE GENOMIC DNA]</scope>
    <source>
        <strain evidence="5 6">TK</strain>
    </source>
</reference>
<dbReference type="Pfam" id="PF00571">
    <property type="entry name" value="CBS"/>
    <property type="match status" value="3"/>
</dbReference>
<evidence type="ECO:0000256" key="1">
    <source>
        <dbReference type="ARBA" id="ARBA00022737"/>
    </source>
</evidence>
<dbReference type="SMART" id="SM00116">
    <property type="entry name" value="CBS"/>
    <property type="match status" value="4"/>
</dbReference>
<dbReference type="CDD" id="cd02205">
    <property type="entry name" value="CBS_pair_SF"/>
    <property type="match status" value="3"/>
</dbReference>
<dbReference type="Gene3D" id="3.10.580.10">
    <property type="entry name" value="CBS-domain"/>
    <property type="match status" value="2"/>
</dbReference>
<dbReference type="PROSITE" id="PS51371">
    <property type="entry name" value="CBS"/>
    <property type="match status" value="2"/>
</dbReference>
<evidence type="ECO:0000256" key="3">
    <source>
        <dbReference type="PROSITE-ProRule" id="PRU00703"/>
    </source>
</evidence>
<dbReference type="OrthoDB" id="449052at2759"/>
<dbReference type="InParanoid" id="A0A152A2S4"/>
<keyword evidence="2 3" id="KW-0129">CBS domain</keyword>
<dbReference type="SUPFAM" id="SSF54631">
    <property type="entry name" value="CBS-domain pair"/>
    <property type="match status" value="2"/>
</dbReference>
<dbReference type="PANTHER" id="PTHR13780">
    <property type="entry name" value="AMP-ACTIVATED PROTEIN KINASE, GAMMA REGULATORY SUBUNIT"/>
    <property type="match status" value="1"/>
</dbReference>
<dbReference type="PANTHER" id="PTHR13780:SF153">
    <property type="entry name" value="CBS DOMAIN-CONTAINING PROTEIN"/>
    <property type="match status" value="1"/>
</dbReference>
<gene>
    <name evidence="5" type="ORF">DLAC_02513</name>
</gene>
<dbReference type="OMA" id="MVKWNVH"/>
<evidence type="ECO:0000313" key="5">
    <source>
        <dbReference type="EMBL" id="KYR00504.1"/>
    </source>
</evidence>
<dbReference type="AlphaFoldDB" id="A0A152A2S4"/>
<evidence type="ECO:0000259" key="4">
    <source>
        <dbReference type="PROSITE" id="PS51371"/>
    </source>
</evidence>